<evidence type="ECO:0000256" key="3">
    <source>
        <dbReference type="ARBA" id="ARBA00022452"/>
    </source>
</evidence>
<dbReference type="PANTHER" id="PTHR30069:SF46">
    <property type="entry name" value="OAR PROTEIN"/>
    <property type="match status" value="1"/>
</dbReference>
<keyword evidence="9" id="KW-0121">Carboxypeptidase</keyword>
<dbReference type="Gene3D" id="2.40.170.20">
    <property type="entry name" value="TonB-dependent receptor, beta-barrel domain"/>
    <property type="match status" value="1"/>
</dbReference>
<dbReference type="SUPFAM" id="SSF56935">
    <property type="entry name" value="Porins"/>
    <property type="match status" value="1"/>
</dbReference>
<dbReference type="Proteomes" id="UP000249754">
    <property type="component" value="Unassembled WGS sequence"/>
</dbReference>
<dbReference type="GO" id="GO:0030246">
    <property type="term" value="F:carbohydrate binding"/>
    <property type="evidence" value="ECO:0007669"/>
    <property type="project" value="InterPro"/>
</dbReference>
<dbReference type="GO" id="GO:0009279">
    <property type="term" value="C:cell outer membrane"/>
    <property type="evidence" value="ECO:0007669"/>
    <property type="project" value="UniProtKB-SubCell"/>
</dbReference>
<dbReference type="RefSeq" id="WP_111633250.1">
    <property type="nucleotide sequence ID" value="NZ_QLLR01000005.1"/>
</dbReference>
<dbReference type="GO" id="GO:0015344">
    <property type="term" value="F:siderophore uptake transmembrane transporter activity"/>
    <property type="evidence" value="ECO:0007669"/>
    <property type="project" value="TreeGrafter"/>
</dbReference>
<proteinExistence type="predicted"/>
<dbReference type="InterPro" id="IPR039426">
    <property type="entry name" value="TonB-dep_rcpt-like"/>
</dbReference>
<name>A0A327SUJ8_9SPHI</name>
<comment type="subcellular location">
    <subcellularLocation>
        <location evidence="1">Cell outer membrane</location>
        <topology evidence="1">Multi-pass membrane protein</topology>
    </subcellularLocation>
</comment>
<evidence type="ECO:0000256" key="6">
    <source>
        <dbReference type="ARBA" id="ARBA00023237"/>
    </source>
</evidence>
<keyword evidence="6" id="KW-0998">Cell outer membrane</keyword>
<dbReference type="Gene3D" id="2.60.40.1120">
    <property type="entry name" value="Carboxypeptidase-like, regulatory domain"/>
    <property type="match status" value="1"/>
</dbReference>
<dbReference type="Pfam" id="PF13620">
    <property type="entry name" value="CarboxypepD_reg"/>
    <property type="match status" value="1"/>
</dbReference>
<dbReference type="Pfam" id="PF25183">
    <property type="entry name" value="OMP_b-brl_4"/>
    <property type="match status" value="1"/>
</dbReference>
<gene>
    <name evidence="9" type="ORF">LY11_01696</name>
</gene>
<dbReference type="GO" id="GO:0004180">
    <property type="term" value="F:carboxypeptidase activity"/>
    <property type="evidence" value="ECO:0007669"/>
    <property type="project" value="UniProtKB-KW"/>
</dbReference>
<reference evidence="9 10" key="1">
    <citation type="submission" date="2018-06" db="EMBL/GenBank/DDBJ databases">
        <title>Genomic Encyclopedia of Archaeal and Bacterial Type Strains, Phase II (KMG-II): from individual species to whole genera.</title>
        <authorList>
            <person name="Goeker M."/>
        </authorList>
    </citation>
    <scope>NUCLEOTIDE SEQUENCE [LARGE SCALE GENOMIC DNA]</scope>
    <source>
        <strain evidence="9 10">DSM 14825</strain>
    </source>
</reference>
<evidence type="ECO:0000256" key="7">
    <source>
        <dbReference type="SAM" id="SignalP"/>
    </source>
</evidence>
<dbReference type="InterPro" id="IPR036942">
    <property type="entry name" value="Beta-barrel_TonB_sf"/>
</dbReference>
<dbReference type="GO" id="GO:0044718">
    <property type="term" value="P:siderophore transmembrane transport"/>
    <property type="evidence" value="ECO:0007669"/>
    <property type="project" value="TreeGrafter"/>
</dbReference>
<protein>
    <submittedName>
        <fullName evidence="9">Carboxypeptidase family protein</fullName>
    </submittedName>
</protein>
<dbReference type="PANTHER" id="PTHR30069">
    <property type="entry name" value="TONB-DEPENDENT OUTER MEMBRANE RECEPTOR"/>
    <property type="match status" value="1"/>
</dbReference>
<dbReference type="InterPro" id="IPR057601">
    <property type="entry name" value="Oar-like_b-barrel"/>
</dbReference>
<dbReference type="OrthoDB" id="9768147at2"/>
<dbReference type="SUPFAM" id="SSF49452">
    <property type="entry name" value="Starch-binding domain-like"/>
    <property type="match status" value="1"/>
</dbReference>
<keyword evidence="2" id="KW-0813">Transport</keyword>
<evidence type="ECO:0000256" key="2">
    <source>
        <dbReference type="ARBA" id="ARBA00022448"/>
    </source>
</evidence>
<evidence type="ECO:0000256" key="5">
    <source>
        <dbReference type="ARBA" id="ARBA00023136"/>
    </source>
</evidence>
<comment type="caution">
    <text evidence="9">The sequence shown here is derived from an EMBL/GenBank/DDBJ whole genome shotgun (WGS) entry which is preliminary data.</text>
</comment>
<sequence>MRKSLLIFLFSLLTTVAAFAQVTSSSVSGSVKDAKQGPLPGASIKAVHLPSGTSYTAVSNKDGLFNIPGMRTGGPYTIEVSYIGFNKSTTTDIMLQLGQPFTLKAVLSDGGVQLEAVSIRGSKRISTAKSGASTNINSKQLSTLPSFSRSITDFTRLTPQSSGNSFAGRDSRTNSITVDGANLNNTFGTSQDLLPGGGAQPISIEAYDELSINIAPFDVKQSGFTGAGVYATTKSGTNTFHGSGYTYYKDQSFNGTKIGDNDISAAVAKSSTKTYGFTLGGPIIKNKLFFFTNFEREVSSNPGVSFSPTGTAGNKSATPVADLEAVSKYLKENYGYETGAYDNFPAFQNKNTKVLLKLDWNINDKNKLSVKYSYLHATADQIINSTGTPNSGAYTFTGANGLPQTRGNGGLPNGRFSLKSMGFENSNYGFLNKVSTGTAELNSTISPKLSNQLLLTFKKYDNPRTSKGGTFPTIDIFNGAGDNYISAGSDPNTKYNEIIDNTVSVYDNITYYAGKHTLTAGVNYEFQKIGNSFMPGAAGSYIYNSLGDFLNNRAPIQFTYNQSLIPGVDQVFSADLKVGTISLYAQDEYNVNDNFKVTFGLRADKGMYMQDPVENPQITALQLPDANGKMTNYNTGKFPKSSILLSPRVGFRASLLEDKSLVIRGGMGIFTGRIPYVFLTNSPSNSAMYNFGGVATADQLKNITLKADPSEYASLFPQTAGTSIQNSTVVIDKNYKFPQVFRADLAIEKNLGNGFAATFEAIYTKDINATRMRNANLKTPTGVFNDGDFSRVRYVGTGANNAVVAADRSIYPNIGTVVVLENTNEGYSSALSAQLTKNFFNGFNASIAYTYTKSKEAFSTAGSTAAQVWAATSNVGTSNDIELRNSGNYVPHRIVASASYKFNYLKHGATTIGLFYEGQAGSSPFSYVVNGDLNGDGNGSSDLMYIPKRGSDVNFTSYTQTVNGIGYTYTPQQQAAALEQFINNSPYLSKHRGEYADRNAAFSPWYNRIDANILQDFYINTGNTKHTLQLSAVVINLPNLLNRNWGIKKFNTTNSPLTYTGVDASGAPTYNLRQFDGKLVNQPYQNATSSTTWSLLLGAKYIF</sequence>
<keyword evidence="3" id="KW-1134">Transmembrane beta strand</keyword>
<evidence type="ECO:0000313" key="10">
    <source>
        <dbReference type="Proteomes" id="UP000249754"/>
    </source>
</evidence>
<evidence type="ECO:0000313" key="9">
    <source>
        <dbReference type="EMBL" id="RAJ33006.1"/>
    </source>
</evidence>
<organism evidence="9 10">
    <name type="scientific">Pedobacter cryoconitis</name>
    <dbReference type="NCBI Taxonomy" id="188932"/>
    <lineage>
        <taxon>Bacteria</taxon>
        <taxon>Pseudomonadati</taxon>
        <taxon>Bacteroidota</taxon>
        <taxon>Sphingobacteriia</taxon>
        <taxon>Sphingobacteriales</taxon>
        <taxon>Sphingobacteriaceae</taxon>
        <taxon>Pedobacter</taxon>
    </lineage>
</organism>
<dbReference type="AlphaFoldDB" id="A0A327SUJ8"/>
<keyword evidence="4" id="KW-0812">Transmembrane</keyword>
<dbReference type="InterPro" id="IPR013784">
    <property type="entry name" value="Carb-bd-like_fold"/>
</dbReference>
<feature type="signal peptide" evidence="7">
    <location>
        <begin position="1"/>
        <end position="20"/>
    </location>
</feature>
<feature type="chain" id="PRO_5016298570" evidence="7">
    <location>
        <begin position="21"/>
        <end position="1103"/>
    </location>
</feature>
<keyword evidence="9" id="KW-0645">Protease</keyword>
<evidence type="ECO:0000259" key="8">
    <source>
        <dbReference type="Pfam" id="PF25183"/>
    </source>
</evidence>
<accession>A0A327SUJ8</accession>
<keyword evidence="9" id="KW-0378">Hydrolase</keyword>
<feature type="domain" description="TonB-dependent transporter Oar-like beta-barrel" evidence="8">
    <location>
        <begin position="232"/>
        <end position="1042"/>
    </location>
</feature>
<evidence type="ECO:0000256" key="1">
    <source>
        <dbReference type="ARBA" id="ARBA00004571"/>
    </source>
</evidence>
<keyword evidence="7" id="KW-0732">Signal</keyword>
<keyword evidence="5" id="KW-0472">Membrane</keyword>
<evidence type="ECO:0000256" key="4">
    <source>
        <dbReference type="ARBA" id="ARBA00022692"/>
    </source>
</evidence>
<dbReference type="EMBL" id="QLLR01000005">
    <property type="protein sequence ID" value="RAJ33006.1"/>
    <property type="molecule type" value="Genomic_DNA"/>
</dbReference>